<dbReference type="KEGG" id="gbi:PG2T_13520"/>
<dbReference type="STRING" id="1810504.PG2T_13520"/>
<evidence type="ECO:0000313" key="2">
    <source>
        <dbReference type="EMBL" id="ANX05095.1"/>
    </source>
</evidence>
<dbReference type="Proteomes" id="UP000092952">
    <property type="component" value="Chromosome"/>
</dbReference>
<accession>A0A1B1YW84</accession>
<dbReference type="SUPFAM" id="SSF54593">
    <property type="entry name" value="Glyoxalase/Bleomycin resistance protein/Dihydroxybiphenyl dioxygenase"/>
    <property type="match status" value="1"/>
</dbReference>
<dbReference type="EMBL" id="CP014671">
    <property type="protein sequence ID" value="ANX05095.1"/>
    <property type="molecule type" value="Genomic_DNA"/>
</dbReference>
<reference evidence="3" key="1">
    <citation type="submission" date="2016-03" db="EMBL/GenBank/DDBJ databases">
        <title>Complete genome sequence of Solimmundus cernigliae, representing a novel lineage of polycyclic aromatic hydrocarbon degraders within the Gammaproteobacteria.</title>
        <authorList>
            <person name="Singleton D.R."/>
            <person name="Dickey A.N."/>
            <person name="Scholl E.H."/>
            <person name="Wright F.A."/>
            <person name="Aitken M.D."/>
        </authorList>
    </citation>
    <scope>NUCLEOTIDE SEQUENCE [LARGE SCALE GENOMIC DNA]</scope>
    <source>
        <strain evidence="3">TR3.2</strain>
    </source>
</reference>
<dbReference type="InParanoid" id="A0A1B1YW84"/>
<dbReference type="PANTHER" id="PTHR33993:SF14">
    <property type="entry name" value="GB|AAF24581.1"/>
    <property type="match status" value="1"/>
</dbReference>
<sequence length="117" mass="12387">MAISKVTNVYYVVPDMDAALAFYRDTLGLAIKFQDGDKWTQFDVGGTQVALATPAPGQVDPGQNATVVLQVDDLTATRAQLAAQGIAVSEIIGMGGHGSFFTCRDPAGNMVQFFARS</sequence>
<evidence type="ECO:0000259" key="1">
    <source>
        <dbReference type="PROSITE" id="PS51819"/>
    </source>
</evidence>
<dbReference type="Gene3D" id="3.10.180.10">
    <property type="entry name" value="2,3-Dihydroxybiphenyl 1,2-Dioxygenase, domain 1"/>
    <property type="match status" value="1"/>
</dbReference>
<protein>
    <recommendedName>
        <fullName evidence="1">VOC domain-containing protein</fullName>
    </recommendedName>
</protein>
<dbReference type="OrthoDB" id="9804944at2"/>
<keyword evidence="3" id="KW-1185">Reference proteome</keyword>
<organism evidence="2 3">
    <name type="scientific">Immundisolibacter cernigliae</name>
    <dbReference type="NCBI Taxonomy" id="1810504"/>
    <lineage>
        <taxon>Bacteria</taxon>
        <taxon>Pseudomonadati</taxon>
        <taxon>Pseudomonadota</taxon>
        <taxon>Gammaproteobacteria</taxon>
        <taxon>Immundisolibacterales</taxon>
        <taxon>Immundisolibacteraceae</taxon>
        <taxon>Immundisolibacter</taxon>
    </lineage>
</organism>
<dbReference type="AlphaFoldDB" id="A0A1B1YW84"/>
<dbReference type="InterPro" id="IPR029068">
    <property type="entry name" value="Glyas_Bleomycin-R_OHBP_Dase"/>
</dbReference>
<feature type="domain" description="VOC" evidence="1">
    <location>
        <begin position="5"/>
        <end position="116"/>
    </location>
</feature>
<dbReference type="Pfam" id="PF00903">
    <property type="entry name" value="Glyoxalase"/>
    <property type="match status" value="1"/>
</dbReference>
<evidence type="ECO:0000313" key="3">
    <source>
        <dbReference type="Proteomes" id="UP000092952"/>
    </source>
</evidence>
<dbReference type="InterPro" id="IPR037523">
    <property type="entry name" value="VOC_core"/>
</dbReference>
<dbReference type="InterPro" id="IPR004360">
    <property type="entry name" value="Glyas_Fos-R_dOase_dom"/>
</dbReference>
<dbReference type="PANTHER" id="PTHR33993">
    <property type="entry name" value="GLYOXALASE-RELATED"/>
    <property type="match status" value="1"/>
</dbReference>
<dbReference type="InterPro" id="IPR052164">
    <property type="entry name" value="Anthracycline_SecMetBiosynth"/>
</dbReference>
<proteinExistence type="predicted"/>
<name>A0A1B1YW84_9GAMM</name>
<dbReference type="RefSeq" id="WP_068806591.1">
    <property type="nucleotide sequence ID" value="NZ_CP014671.1"/>
</dbReference>
<gene>
    <name evidence="2" type="ORF">PG2T_13520</name>
</gene>
<dbReference type="PROSITE" id="PS51819">
    <property type="entry name" value="VOC"/>
    <property type="match status" value="1"/>
</dbReference>